<evidence type="ECO:0000259" key="2">
    <source>
        <dbReference type="PROSITE" id="PS50943"/>
    </source>
</evidence>
<feature type="domain" description="HTH cro/C1-type" evidence="2">
    <location>
        <begin position="16"/>
        <end position="70"/>
    </location>
</feature>
<organism evidence="3 4">
    <name type="scientific">Devosia neptuniae</name>
    <dbReference type="NCBI Taxonomy" id="191302"/>
    <lineage>
        <taxon>Bacteria</taxon>
        <taxon>Pseudomonadati</taxon>
        <taxon>Pseudomonadota</taxon>
        <taxon>Alphaproteobacteria</taxon>
        <taxon>Hyphomicrobiales</taxon>
        <taxon>Devosiaceae</taxon>
        <taxon>Devosia</taxon>
    </lineage>
</organism>
<dbReference type="Pfam" id="PF13560">
    <property type="entry name" value="HTH_31"/>
    <property type="match status" value="1"/>
</dbReference>
<dbReference type="CDD" id="cd00093">
    <property type="entry name" value="HTH_XRE"/>
    <property type="match status" value="1"/>
</dbReference>
<protein>
    <submittedName>
        <fullName evidence="3">Helix-turn-helix domain-containing protein</fullName>
    </submittedName>
</protein>
<accession>A0ABY6CCN1</accession>
<keyword evidence="4" id="KW-1185">Reference proteome</keyword>
<evidence type="ECO:0000313" key="3">
    <source>
        <dbReference type="EMBL" id="UXN69929.1"/>
    </source>
</evidence>
<dbReference type="PANTHER" id="PTHR46797:SF1">
    <property type="entry name" value="METHYLPHOSPHONATE SYNTHASE"/>
    <property type="match status" value="1"/>
</dbReference>
<dbReference type="InterPro" id="IPR010982">
    <property type="entry name" value="Lambda_DNA-bd_dom_sf"/>
</dbReference>
<dbReference type="InterPro" id="IPR001387">
    <property type="entry name" value="Cro/C1-type_HTH"/>
</dbReference>
<gene>
    <name evidence="3" type="ORF">N8A98_22420</name>
</gene>
<reference evidence="3 4" key="1">
    <citation type="submission" date="2022-09" db="EMBL/GenBank/DDBJ databases">
        <title>Interaction between co-microsymbionts with complementary sets of symbiotic genes in legume-rhizobium systems.</title>
        <authorList>
            <person name="Safronova V."/>
            <person name="Sazanova A."/>
            <person name="Afonin A."/>
            <person name="Chirak E."/>
        </authorList>
    </citation>
    <scope>NUCLEOTIDE SEQUENCE [LARGE SCALE GENOMIC DNA]</scope>
    <source>
        <strain evidence="3 4">A18/4-1</strain>
    </source>
</reference>
<dbReference type="PROSITE" id="PS50943">
    <property type="entry name" value="HTH_CROC1"/>
    <property type="match status" value="1"/>
</dbReference>
<keyword evidence="1" id="KW-0238">DNA-binding</keyword>
<name>A0ABY6CCN1_9HYPH</name>
<dbReference type="PANTHER" id="PTHR46797">
    <property type="entry name" value="HTH-TYPE TRANSCRIPTIONAL REGULATOR"/>
    <property type="match status" value="1"/>
</dbReference>
<evidence type="ECO:0000313" key="4">
    <source>
        <dbReference type="Proteomes" id="UP001061862"/>
    </source>
</evidence>
<dbReference type="RefSeq" id="WP_262168640.1">
    <property type="nucleotide sequence ID" value="NZ_CP104965.1"/>
</dbReference>
<sequence>MSNRFQKQGTRHRHFIREWRTYRGLTQEMLAERLDISKASLSRLETGKQPYTQDMLEALAEALMCEPADLIMRDPTSQDAIWSIWENASPAQRTQITTVVKALFDADKKAS</sequence>
<dbReference type="SUPFAM" id="SSF47413">
    <property type="entry name" value="lambda repressor-like DNA-binding domains"/>
    <property type="match status" value="1"/>
</dbReference>
<evidence type="ECO:0000256" key="1">
    <source>
        <dbReference type="ARBA" id="ARBA00023125"/>
    </source>
</evidence>
<dbReference type="EMBL" id="CP104965">
    <property type="protein sequence ID" value="UXN69929.1"/>
    <property type="molecule type" value="Genomic_DNA"/>
</dbReference>
<dbReference type="Proteomes" id="UP001061862">
    <property type="component" value="Chromosome"/>
</dbReference>
<dbReference type="SMART" id="SM00530">
    <property type="entry name" value="HTH_XRE"/>
    <property type="match status" value="1"/>
</dbReference>
<proteinExistence type="predicted"/>
<dbReference type="Gene3D" id="1.10.260.40">
    <property type="entry name" value="lambda repressor-like DNA-binding domains"/>
    <property type="match status" value="1"/>
</dbReference>
<dbReference type="InterPro" id="IPR050807">
    <property type="entry name" value="TransReg_Diox_bact_type"/>
</dbReference>